<dbReference type="Proteomes" id="UP000281553">
    <property type="component" value="Unassembled WGS sequence"/>
</dbReference>
<reference evidence="2 3" key="1">
    <citation type="submission" date="2018-11" db="EMBL/GenBank/DDBJ databases">
        <authorList>
            <consortium name="Pathogen Informatics"/>
        </authorList>
    </citation>
    <scope>NUCLEOTIDE SEQUENCE [LARGE SCALE GENOMIC DNA]</scope>
</reference>
<dbReference type="OrthoDB" id="5575at2759"/>
<feature type="domain" description="SEC63" evidence="1">
    <location>
        <begin position="2"/>
        <end position="95"/>
    </location>
</feature>
<evidence type="ECO:0000313" key="3">
    <source>
        <dbReference type="Proteomes" id="UP000281553"/>
    </source>
</evidence>
<dbReference type="AlphaFoldDB" id="A0A3P7RAV6"/>
<dbReference type="InterPro" id="IPR004179">
    <property type="entry name" value="Sec63-dom"/>
</dbReference>
<evidence type="ECO:0000313" key="2">
    <source>
        <dbReference type="EMBL" id="VDN40852.1"/>
    </source>
</evidence>
<organism evidence="2 3">
    <name type="scientific">Dibothriocephalus latus</name>
    <name type="common">Fish tapeworm</name>
    <name type="synonym">Diphyllobothrium latum</name>
    <dbReference type="NCBI Taxonomy" id="60516"/>
    <lineage>
        <taxon>Eukaryota</taxon>
        <taxon>Metazoa</taxon>
        <taxon>Spiralia</taxon>
        <taxon>Lophotrochozoa</taxon>
        <taxon>Platyhelminthes</taxon>
        <taxon>Cestoda</taxon>
        <taxon>Eucestoda</taxon>
        <taxon>Diphyllobothriidea</taxon>
        <taxon>Diphyllobothriidae</taxon>
        <taxon>Dibothriocephalus</taxon>
    </lineage>
</organism>
<dbReference type="EMBL" id="UYRU01099746">
    <property type="protein sequence ID" value="VDN40852.1"/>
    <property type="molecule type" value="Genomic_DNA"/>
</dbReference>
<evidence type="ECO:0000259" key="1">
    <source>
        <dbReference type="Pfam" id="PF02889"/>
    </source>
</evidence>
<accession>A0A3P7RAV6</accession>
<protein>
    <recommendedName>
        <fullName evidence="1">SEC63 domain-containing protein</fullName>
    </recommendedName>
</protein>
<sequence>MKVRTEEEQDLVDLEDNVCHVPVKNPGSVDSDVKKKINVLLQAYISRQQPRTHSLISDMNYIQQNAGRLARYIFEIAVRRGWAVAASHAHRLSKVTPLVYFIGTIRTLLSSIRGVCLFDV</sequence>
<proteinExistence type="predicted"/>
<gene>
    <name evidence="2" type="ORF">DILT_LOCUS18361</name>
</gene>
<dbReference type="Gene3D" id="1.10.3380.10">
    <property type="entry name" value="Sec63 N-terminal domain-like domain"/>
    <property type="match status" value="1"/>
</dbReference>
<dbReference type="Pfam" id="PF02889">
    <property type="entry name" value="Sec63"/>
    <property type="match status" value="1"/>
</dbReference>
<keyword evidence="3" id="KW-1185">Reference proteome</keyword>
<name>A0A3P7RAV6_DIBLA</name>
<dbReference type="SUPFAM" id="SSF158702">
    <property type="entry name" value="Sec63 N-terminal domain-like"/>
    <property type="match status" value="1"/>
</dbReference>